<keyword evidence="2" id="KW-1185">Reference proteome</keyword>
<comment type="caution">
    <text evidence="1">The sequence shown here is derived from an EMBL/GenBank/DDBJ whole genome shotgun (WGS) entry which is preliminary data.</text>
</comment>
<dbReference type="Proteomes" id="UP000186868">
    <property type="component" value="Unassembled WGS sequence"/>
</dbReference>
<gene>
    <name evidence="1" type="ORF">NIES593_15730</name>
</gene>
<accession>A0A1U7HCY6</accession>
<dbReference type="InterPro" id="IPR024787">
    <property type="entry name" value="EcsC"/>
</dbReference>
<protein>
    <recommendedName>
        <fullName evidence="3">EcsC family protein</fullName>
    </recommendedName>
</protein>
<dbReference type="EMBL" id="MRCB01000020">
    <property type="protein sequence ID" value="OKH21443.1"/>
    <property type="molecule type" value="Genomic_DNA"/>
</dbReference>
<name>A0A1U7HCY6_9CYAN</name>
<organism evidence="1 2">
    <name type="scientific">Hydrococcus rivularis NIES-593</name>
    <dbReference type="NCBI Taxonomy" id="1921803"/>
    <lineage>
        <taxon>Bacteria</taxon>
        <taxon>Bacillati</taxon>
        <taxon>Cyanobacteriota</taxon>
        <taxon>Cyanophyceae</taxon>
        <taxon>Pleurocapsales</taxon>
        <taxon>Hydrococcaceae</taxon>
        <taxon>Hydrococcus</taxon>
    </lineage>
</organism>
<dbReference type="RefSeq" id="WP_073600489.1">
    <property type="nucleotide sequence ID" value="NZ_MRCB01000020.1"/>
</dbReference>
<dbReference type="Pfam" id="PF12787">
    <property type="entry name" value="EcsC"/>
    <property type="match status" value="1"/>
</dbReference>
<dbReference type="AlphaFoldDB" id="A0A1U7HCY6"/>
<evidence type="ECO:0000313" key="1">
    <source>
        <dbReference type="EMBL" id="OKH21443.1"/>
    </source>
</evidence>
<evidence type="ECO:0000313" key="2">
    <source>
        <dbReference type="Proteomes" id="UP000186868"/>
    </source>
</evidence>
<reference evidence="1 2" key="1">
    <citation type="submission" date="2016-11" db="EMBL/GenBank/DDBJ databases">
        <title>Draft Genome Sequences of Nine Cyanobacterial Strains from Diverse Habitats.</title>
        <authorList>
            <person name="Zhu T."/>
            <person name="Hou S."/>
            <person name="Lu X."/>
            <person name="Hess W.R."/>
        </authorList>
    </citation>
    <scope>NUCLEOTIDE SEQUENCE [LARGE SCALE GENOMIC DNA]</scope>
    <source>
        <strain evidence="1 2">NIES-593</strain>
    </source>
</reference>
<sequence length="221" mass="24066">MHVTNLEQSFENIVDWIFAVDSQESTNYVEKIRSTHLSLSQRDLAQNIVDEQSITNGLFGALTGLGSAISLPIMIPIDIIKAWKIQSFMIRSIAQVYGYTPQNTDLKTAILLLVSSGSIEELKQFLRQEAAIVVSEHTLSAFDPLKKTAIQRAVKEGSKFATKALAEALSQVIGKKIAKKVLQKSLGVIAAPAFGAVIGGGLDWMTTQAVGKVAIDYFENL</sequence>
<evidence type="ECO:0008006" key="3">
    <source>
        <dbReference type="Google" id="ProtNLM"/>
    </source>
</evidence>
<proteinExistence type="predicted"/>